<organism evidence="2 3">
    <name type="scientific">Plakobranchus ocellatus</name>
    <dbReference type="NCBI Taxonomy" id="259542"/>
    <lineage>
        <taxon>Eukaryota</taxon>
        <taxon>Metazoa</taxon>
        <taxon>Spiralia</taxon>
        <taxon>Lophotrochozoa</taxon>
        <taxon>Mollusca</taxon>
        <taxon>Gastropoda</taxon>
        <taxon>Heterobranchia</taxon>
        <taxon>Euthyneura</taxon>
        <taxon>Panpulmonata</taxon>
        <taxon>Sacoglossa</taxon>
        <taxon>Placobranchoidea</taxon>
        <taxon>Plakobranchidae</taxon>
        <taxon>Plakobranchus</taxon>
    </lineage>
</organism>
<evidence type="ECO:0000256" key="1">
    <source>
        <dbReference type="SAM" id="MobiDB-lite"/>
    </source>
</evidence>
<evidence type="ECO:0000313" key="3">
    <source>
        <dbReference type="Proteomes" id="UP000735302"/>
    </source>
</evidence>
<reference evidence="2 3" key="1">
    <citation type="journal article" date="2021" name="Elife">
        <title>Chloroplast acquisition without the gene transfer in kleptoplastic sea slugs, Plakobranchus ocellatus.</title>
        <authorList>
            <person name="Maeda T."/>
            <person name="Takahashi S."/>
            <person name="Yoshida T."/>
            <person name="Shimamura S."/>
            <person name="Takaki Y."/>
            <person name="Nagai Y."/>
            <person name="Toyoda A."/>
            <person name="Suzuki Y."/>
            <person name="Arimoto A."/>
            <person name="Ishii H."/>
            <person name="Satoh N."/>
            <person name="Nishiyama T."/>
            <person name="Hasebe M."/>
            <person name="Maruyama T."/>
            <person name="Minagawa J."/>
            <person name="Obokata J."/>
            <person name="Shigenobu S."/>
        </authorList>
    </citation>
    <scope>NUCLEOTIDE SEQUENCE [LARGE SCALE GENOMIC DNA]</scope>
</reference>
<comment type="caution">
    <text evidence="2">The sequence shown here is derived from an EMBL/GenBank/DDBJ whole genome shotgun (WGS) entry which is preliminary data.</text>
</comment>
<name>A0AAV4DJR8_9GAST</name>
<gene>
    <name evidence="2" type="ORF">PoB_007080800</name>
</gene>
<dbReference type="AlphaFoldDB" id="A0AAV4DJR8"/>
<dbReference type="Proteomes" id="UP000735302">
    <property type="component" value="Unassembled WGS sequence"/>
</dbReference>
<proteinExistence type="predicted"/>
<feature type="region of interest" description="Disordered" evidence="1">
    <location>
        <begin position="59"/>
        <end position="82"/>
    </location>
</feature>
<protein>
    <submittedName>
        <fullName evidence="2">Uncharacterized protein</fullName>
    </submittedName>
</protein>
<keyword evidence="3" id="KW-1185">Reference proteome</keyword>
<feature type="compositionally biased region" description="Polar residues" evidence="1">
    <location>
        <begin position="21"/>
        <end position="39"/>
    </location>
</feature>
<sequence length="82" mass="8651">MRARREALRPPGVGQIDSRRQSLQLGRQTQPRSDWLSTSLPPANGAAGLSAALPLSADGKGAGGARLKPATEESFQISWQIG</sequence>
<feature type="region of interest" description="Disordered" evidence="1">
    <location>
        <begin position="1"/>
        <end position="41"/>
    </location>
</feature>
<feature type="compositionally biased region" description="Polar residues" evidence="1">
    <location>
        <begin position="73"/>
        <end position="82"/>
    </location>
</feature>
<evidence type="ECO:0000313" key="2">
    <source>
        <dbReference type="EMBL" id="GFO44303.1"/>
    </source>
</evidence>
<dbReference type="EMBL" id="BLXT01007949">
    <property type="protein sequence ID" value="GFO44303.1"/>
    <property type="molecule type" value="Genomic_DNA"/>
</dbReference>
<accession>A0AAV4DJR8</accession>